<dbReference type="InterPro" id="IPR000847">
    <property type="entry name" value="LysR_HTH_N"/>
</dbReference>
<comment type="caution">
    <text evidence="6">The sequence shown here is derived from an EMBL/GenBank/DDBJ whole genome shotgun (WGS) entry which is preliminary data.</text>
</comment>
<dbReference type="GO" id="GO:0003700">
    <property type="term" value="F:DNA-binding transcription factor activity"/>
    <property type="evidence" value="ECO:0007669"/>
    <property type="project" value="InterPro"/>
</dbReference>
<evidence type="ECO:0000256" key="3">
    <source>
        <dbReference type="ARBA" id="ARBA00023125"/>
    </source>
</evidence>
<dbReference type="AlphaFoldDB" id="A0A2X0K2A2"/>
<reference evidence="6 7" key="1">
    <citation type="submission" date="2018-06" db="EMBL/GenBank/DDBJ databases">
        <title>Streptacidiphilus pinicola sp. nov., isolated from pine grove soil.</title>
        <authorList>
            <person name="Roh S.G."/>
            <person name="Park S."/>
            <person name="Kim M.-K."/>
            <person name="Yun B.-R."/>
            <person name="Park J."/>
            <person name="Kim M.J."/>
            <person name="Kim Y.S."/>
            <person name="Kim S.B."/>
        </authorList>
    </citation>
    <scope>NUCLEOTIDE SEQUENCE [LARGE SCALE GENOMIC DNA]</scope>
    <source>
        <strain evidence="6 7">MMS16-CNU450</strain>
    </source>
</reference>
<sequence>MSSMSAMPSSHDFTTAWLRVFAEVARTGSFTSAATALDYTQSAVSRQIASLEAEFGAPLFDRLPRGVRLTEAGRGLLPHAEAALAQLDRARTELDALGRLEAGRLRVGAFATAAADLVPEVLREFRAAHPEVAVTLAVELTARLLHGLAEDRLDLAVVAGDADPDAMQEAAATAGVRLEHLLDEPMLVALPPGHPLAGRADVRLAELADEEWIAGSARPEDTLMRSAVRAGFRPRIGSVVGDWIAKQGLVAAGFGVTLVPALAADALRPDLARAGVHPDDVPIRAIWAATPRGVAPSAALAAFLPLLHTGAQAFRDH</sequence>
<evidence type="ECO:0000313" key="6">
    <source>
        <dbReference type="EMBL" id="RAG83405.1"/>
    </source>
</evidence>
<dbReference type="InterPro" id="IPR036390">
    <property type="entry name" value="WH_DNA-bd_sf"/>
</dbReference>
<keyword evidence="3" id="KW-0238">DNA-binding</keyword>
<dbReference type="Gene3D" id="3.40.190.10">
    <property type="entry name" value="Periplasmic binding protein-like II"/>
    <property type="match status" value="2"/>
</dbReference>
<dbReference type="GO" id="GO:0003677">
    <property type="term" value="F:DNA binding"/>
    <property type="evidence" value="ECO:0007669"/>
    <property type="project" value="UniProtKB-KW"/>
</dbReference>
<feature type="domain" description="HTH lysR-type" evidence="5">
    <location>
        <begin position="13"/>
        <end position="70"/>
    </location>
</feature>
<dbReference type="Gene3D" id="1.10.10.10">
    <property type="entry name" value="Winged helix-like DNA-binding domain superfamily/Winged helix DNA-binding domain"/>
    <property type="match status" value="1"/>
</dbReference>
<dbReference type="PROSITE" id="PS50931">
    <property type="entry name" value="HTH_LYSR"/>
    <property type="match status" value="1"/>
</dbReference>
<dbReference type="Proteomes" id="UP000248889">
    <property type="component" value="Unassembled WGS sequence"/>
</dbReference>
<name>A0A2X0K2A2_9ACTN</name>
<dbReference type="InterPro" id="IPR005119">
    <property type="entry name" value="LysR_subst-bd"/>
</dbReference>
<proteinExistence type="inferred from homology"/>
<dbReference type="PRINTS" id="PR00039">
    <property type="entry name" value="HTHLYSR"/>
</dbReference>
<keyword evidence="7" id="KW-1185">Reference proteome</keyword>
<dbReference type="FunFam" id="1.10.10.10:FF:000001">
    <property type="entry name" value="LysR family transcriptional regulator"/>
    <property type="match status" value="1"/>
</dbReference>
<evidence type="ECO:0000256" key="2">
    <source>
        <dbReference type="ARBA" id="ARBA00023015"/>
    </source>
</evidence>
<dbReference type="InterPro" id="IPR036388">
    <property type="entry name" value="WH-like_DNA-bd_sf"/>
</dbReference>
<comment type="similarity">
    <text evidence="1">Belongs to the LysR transcriptional regulatory family.</text>
</comment>
<accession>A0A2X0K2A2</accession>
<dbReference type="EMBL" id="QKYN01000088">
    <property type="protein sequence ID" value="RAG83405.1"/>
    <property type="molecule type" value="Genomic_DNA"/>
</dbReference>
<gene>
    <name evidence="6" type="ORF">DN069_22565</name>
</gene>
<evidence type="ECO:0000313" key="7">
    <source>
        <dbReference type="Proteomes" id="UP000248889"/>
    </source>
</evidence>
<dbReference type="GO" id="GO:0032993">
    <property type="term" value="C:protein-DNA complex"/>
    <property type="evidence" value="ECO:0007669"/>
    <property type="project" value="TreeGrafter"/>
</dbReference>
<dbReference type="SUPFAM" id="SSF53850">
    <property type="entry name" value="Periplasmic binding protein-like II"/>
    <property type="match status" value="1"/>
</dbReference>
<dbReference type="Pfam" id="PF00126">
    <property type="entry name" value="HTH_1"/>
    <property type="match status" value="1"/>
</dbReference>
<evidence type="ECO:0000256" key="4">
    <source>
        <dbReference type="ARBA" id="ARBA00023163"/>
    </source>
</evidence>
<keyword evidence="4" id="KW-0804">Transcription</keyword>
<evidence type="ECO:0000256" key="1">
    <source>
        <dbReference type="ARBA" id="ARBA00009437"/>
    </source>
</evidence>
<organism evidence="6 7">
    <name type="scientific">Streptacidiphilus pinicola</name>
    <dbReference type="NCBI Taxonomy" id="2219663"/>
    <lineage>
        <taxon>Bacteria</taxon>
        <taxon>Bacillati</taxon>
        <taxon>Actinomycetota</taxon>
        <taxon>Actinomycetes</taxon>
        <taxon>Kitasatosporales</taxon>
        <taxon>Streptomycetaceae</taxon>
        <taxon>Streptacidiphilus</taxon>
    </lineage>
</organism>
<evidence type="ECO:0000259" key="5">
    <source>
        <dbReference type="PROSITE" id="PS50931"/>
    </source>
</evidence>
<protein>
    <submittedName>
        <fullName evidence="6">LysR family transcriptional regulator</fullName>
    </submittedName>
</protein>
<dbReference type="SUPFAM" id="SSF46785">
    <property type="entry name" value="Winged helix' DNA-binding domain"/>
    <property type="match status" value="1"/>
</dbReference>
<keyword evidence="2" id="KW-0805">Transcription regulation</keyword>
<dbReference type="Pfam" id="PF03466">
    <property type="entry name" value="LysR_substrate"/>
    <property type="match status" value="1"/>
</dbReference>
<dbReference type="PANTHER" id="PTHR30346">
    <property type="entry name" value="TRANSCRIPTIONAL DUAL REGULATOR HCAR-RELATED"/>
    <property type="match status" value="1"/>
</dbReference>
<dbReference type="OrthoDB" id="3286335at2"/>
<dbReference type="PANTHER" id="PTHR30346:SF29">
    <property type="entry name" value="LYSR SUBSTRATE-BINDING"/>
    <property type="match status" value="1"/>
</dbReference>